<dbReference type="AlphaFoldDB" id="A0A9E2KJR7"/>
<dbReference type="Proteomes" id="UP000824178">
    <property type="component" value="Unassembled WGS sequence"/>
</dbReference>
<protein>
    <submittedName>
        <fullName evidence="1">Uncharacterized protein</fullName>
    </submittedName>
</protein>
<sequence length="139" mass="15992">MHGFLSGLLLVTAAGLLALILARQEKRRRSQYGPAGCSEFRTPLALDECFDRLADRRDSDVFAYECTRERDGSFTLRLTLHQPTQQPLDTLYTLRLDPGRETIVTLFFIRETFGSPEPVFPPEMLDEFLLQKLDARRTR</sequence>
<reference evidence="1" key="2">
    <citation type="submission" date="2021-04" db="EMBL/GenBank/DDBJ databases">
        <authorList>
            <person name="Gilroy R."/>
        </authorList>
    </citation>
    <scope>NUCLEOTIDE SEQUENCE</scope>
    <source>
        <strain evidence="1">742</strain>
    </source>
</reference>
<evidence type="ECO:0000313" key="1">
    <source>
        <dbReference type="EMBL" id="MBU3819629.1"/>
    </source>
</evidence>
<accession>A0A9E2KJR7</accession>
<proteinExistence type="predicted"/>
<comment type="caution">
    <text evidence="1">The sequence shown here is derived from an EMBL/GenBank/DDBJ whole genome shotgun (WGS) entry which is preliminary data.</text>
</comment>
<gene>
    <name evidence="1" type="ORF">H9864_04565</name>
</gene>
<reference evidence="1" key="1">
    <citation type="journal article" date="2021" name="PeerJ">
        <title>Extensive microbial diversity within the chicken gut microbiome revealed by metagenomics and culture.</title>
        <authorList>
            <person name="Gilroy R."/>
            <person name="Ravi A."/>
            <person name="Getino M."/>
            <person name="Pursley I."/>
            <person name="Horton D.L."/>
            <person name="Alikhan N.F."/>
            <person name="Baker D."/>
            <person name="Gharbi K."/>
            <person name="Hall N."/>
            <person name="Watson M."/>
            <person name="Adriaenssens E.M."/>
            <person name="Foster-Nyarko E."/>
            <person name="Jarju S."/>
            <person name="Secka A."/>
            <person name="Antonio M."/>
            <person name="Oren A."/>
            <person name="Chaudhuri R.R."/>
            <person name="La Ragione R."/>
            <person name="Hildebrand F."/>
            <person name="Pallen M.J."/>
        </authorList>
    </citation>
    <scope>NUCLEOTIDE SEQUENCE</scope>
    <source>
        <strain evidence="1">742</strain>
    </source>
</reference>
<name>A0A9E2KJR7_9FIRM</name>
<organism evidence="1 2">
    <name type="scientific">Candidatus Faecalibacterium intestinavium</name>
    <dbReference type="NCBI Taxonomy" id="2838580"/>
    <lineage>
        <taxon>Bacteria</taxon>
        <taxon>Bacillati</taxon>
        <taxon>Bacillota</taxon>
        <taxon>Clostridia</taxon>
        <taxon>Eubacteriales</taxon>
        <taxon>Oscillospiraceae</taxon>
        <taxon>Faecalibacterium</taxon>
    </lineage>
</organism>
<evidence type="ECO:0000313" key="2">
    <source>
        <dbReference type="Proteomes" id="UP000824178"/>
    </source>
</evidence>
<dbReference type="EMBL" id="JAHLFH010000097">
    <property type="protein sequence ID" value="MBU3819629.1"/>
    <property type="molecule type" value="Genomic_DNA"/>
</dbReference>